<accession>F0ZXA6</accession>
<dbReference type="RefSeq" id="XP_003292054.1">
    <property type="nucleotide sequence ID" value="XM_003292006.1"/>
</dbReference>
<dbReference type="GeneID" id="10505796"/>
<feature type="compositionally biased region" description="Acidic residues" evidence="1">
    <location>
        <begin position="206"/>
        <end position="225"/>
    </location>
</feature>
<dbReference type="KEGG" id="dpp:DICPUDRAFT_156733"/>
<reference evidence="3" key="1">
    <citation type="journal article" date="2011" name="Genome Biol.">
        <title>Comparative genomics of the social amoebae Dictyostelium discoideum and Dictyostelium purpureum.</title>
        <authorList>
            <consortium name="US DOE Joint Genome Institute (JGI-PGF)"/>
            <person name="Sucgang R."/>
            <person name="Kuo A."/>
            <person name="Tian X."/>
            <person name="Salerno W."/>
            <person name="Parikh A."/>
            <person name="Feasley C.L."/>
            <person name="Dalin E."/>
            <person name="Tu H."/>
            <person name="Huang E."/>
            <person name="Barry K."/>
            <person name="Lindquist E."/>
            <person name="Shapiro H."/>
            <person name="Bruce D."/>
            <person name="Schmutz J."/>
            <person name="Salamov A."/>
            <person name="Fey P."/>
            <person name="Gaudet P."/>
            <person name="Anjard C."/>
            <person name="Babu M.M."/>
            <person name="Basu S."/>
            <person name="Bushmanova Y."/>
            <person name="van der Wel H."/>
            <person name="Katoh-Kurasawa M."/>
            <person name="Dinh C."/>
            <person name="Coutinho P.M."/>
            <person name="Saito T."/>
            <person name="Elias M."/>
            <person name="Schaap P."/>
            <person name="Kay R.R."/>
            <person name="Henrissat B."/>
            <person name="Eichinger L."/>
            <person name="Rivero F."/>
            <person name="Putnam N.H."/>
            <person name="West C.M."/>
            <person name="Loomis W.F."/>
            <person name="Chisholm R.L."/>
            <person name="Shaulsky G."/>
            <person name="Strassmann J.E."/>
            <person name="Queller D.C."/>
            <person name="Kuspa A."/>
            <person name="Grigoriev I.V."/>
        </authorList>
    </citation>
    <scope>NUCLEOTIDE SEQUENCE [LARGE SCALE GENOMIC DNA]</scope>
    <source>
        <strain evidence="3">QSDP1</strain>
    </source>
</reference>
<dbReference type="Proteomes" id="UP000001064">
    <property type="component" value="Unassembled WGS sequence"/>
</dbReference>
<dbReference type="VEuPathDB" id="AmoebaDB:DICPUDRAFT_156733"/>
<dbReference type="EMBL" id="GL871255">
    <property type="protein sequence ID" value="EGC31421.1"/>
    <property type="molecule type" value="Genomic_DNA"/>
</dbReference>
<name>F0ZXA6_DICPU</name>
<dbReference type="InParanoid" id="F0ZXA6"/>
<dbReference type="AlphaFoldDB" id="F0ZXA6"/>
<sequence>MPFKIKIISINDKDYLHCSHKYLPEIYRILTDTDNNHKADKKIFEQCDIVVAEPDENNTFVKAIRGRIIFIQCGKDFEENLPELFIVDDESRVEYFKRCYTSVCKEKVAQFGQKNFPITHNDITAHSASKMKVFIGSSFELRKYVVKQNQYKNEIVNAIRVSMGIKIPTPTRQLKKRKDRKKKEIEANWAPQKGDREVEQEKGISDDDEEEEDDDDESEKDDDEGQTSKKHKPNPDTTTTTTIQRPQFLPLKLNNNRKPTEEIKRKKQIMYYGSDNKKDLDEKILNIFS</sequence>
<proteinExistence type="predicted"/>
<gene>
    <name evidence="2" type="ORF">DICPUDRAFT_156733</name>
</gene>
<evidence type="ECO:0000256" key="1">
    <source>
        <dbReference type="SAM" id="MobiDB-lite"/>
    </source>
</evidence>
<keyword evidence="3" id="KW-1185">Reference proteome</keyword>
<evidence type="ECO:0000313" key="2">
    <source>
        <dbReference type="EMBL" id="EGC31421.1"/>
    </source>
</evidence>
<evidence type="ECO:0000313" key="3">
    <source>
        <dbReference type="Proteomes" id="UP000001064"/>
    </source>
</evidence>
<organism evidence="2 3">
    <name type="scientific">Dictyostelium purpureum</name>
    <name type="common">Slime mold</name>
    <dbReference type="NCBI Taxonomy" id="5786"/>
    <lineage>
        <taxon>Eukaryota</taxon>
        <taxon>Amoebozoa</taxon>
        <taxon>Evosea</taxon>
        <taxon>Eumycetozoa</taxon>
        <taxon>Dictyostelia</taxon>
        <taxon>Dictyosteliales</taxon>
        <taxon>Dictyosteliaceae</taxon>
        <taxon>Dictyostelium</taxon>
    </lineage>
</organism>
<feature type="region of interest" description="Disordered" evidence="1">
    <location>
        <begin position="170"/>
        <end position="262"/>
    </location>
</feature>
<feature type="compositionally biased region" description="Basic and acidic residues" evidence="1">
    <location>
        <begin position="193"/>
        <end position="205"/>
    </location>
</feature>
<protein>
    <submittedName>
        <fullName evidence="2">Uncharacterized protein</fullName>
    </submittedName>
</protein>